<feature type="binding site" evidence="6">
    <location>
        <position position="498"/>
    </location>
    <ligand>
        <name>substrate</name>
    </ligand>
</feature>
<keyword evidence="9" id="KW-1185">Reference proteome</keyword>
<dbReference type="GO" id="GO:0004619">
    <property type="term" value="F:phosphoglycerate mutase activity"/>
    <property type="evidence" value="ECO:0007669"/>
    <property type="project" value="UniProtKB-EC"/>
</dbReference>
<dbReference type="NCBIfam" id="TIGR01258">
    <property type="entry name" value="pgm_1"/>
    <property type="match status" value="2"/>
</dbReference>
<feature type="binding site" evidence="6">
    <location>
        <begin position="487"/>
        <end position="490"/>
    </location>
    <ligand>
        <name>substrate</name>
    </ligand>
</feature>
<feature type="active site" description="Proton donor/acceptor" evidence="5">
    <location>
        <position position="487"/>
    </location>
</feature>
<feature type="binding site" evidence="6">
    <location>
        <begin position="514"/>
        <end position="515"/>
    </location>
    <ligand>
        <name>substrate</name>
    </ligand>
</feature>
<dbReference type="AlphaFoldDB" id="A0A8J6C8Z3"/>
<sequence>MPRSGARPLALAAALWAMAAATLLPAGLRPPALSRGIQMLPGASGRVRKRSEPGTLILVRNGLPDWALPDEQFIGWADPDLSEEGQMQVRSAARLLVESGHTVDTVHTSMMKRSIRTVWIILHELERIYLPVTKDWRLAARRYGALTGLSAETIERHFGPDYLARLKNDHDLRPPAAIAGLTTTDYSATRERTFSHLRDAHDLHESETVGEALGRCEPAWKAIVKDLALGKNVLVVGHQLSLSSLIGKIEGLNNHDCQRMIQIPRGCPLIYKFERGPAGRLVASAPSESARKLTEARGAAFAATEADDGGAGGVGAHQPFVPAYADFLADPLDLERMAREQAPLRDAPTCVTSGAFGTELCNVGKGDFEPAADGSPAQTIGAQEAAAASSARDARRRNQREQVVVIIRHGKTEHNKLGLFTGWEDVPLATEGAQEAMAAGRLLAQQGITFDVVYASWLSRSISTAWLVLEQLDALWLPIIKSWRLNERMYGALTSLSKRMIRTKYGEKQFKQWRRGYTTRPPPVSSFSPLYPGNDERYVTYVTDVRNSVRETLIRSIEAGRLELHPKLPKCESLRDCMERTIPYWSDVIVPEAIEQGKSVLISSSENAIRGLMMHLCDIPAEQIVGVEIPTGVPLIYDVRAKCIRLLDDPEGGESDPLLRYNFGSNGHLLFQPCTVAYDDDGEGAGPVGAQASVEARAKAIAE</sequence>
<keyword evidence="4" id="KW-0413">Isomerase</keyword>
<dbReference type="SMART" id="SM00855">
    <property type="entry name" value="PGAM"/>
    <property type="match status" value="2"/>
</dbReference>
<feature type="binding site" evidence="6">
    <location>
        <position position="460"/>
    </location>
    <ligand>
        <name>substrate</name>
    </ligand>
</feature>
<comment type="similarity">
    <text evidence="1">Belongs to the phosphoglycerate mutase family. BPG-dependent PGAM subfamily.</text>
</comment>
<dbReference type="OMA" id="YLFRPCE"/>
<evidence type="ECO:0000256" key="2">
    <source>
        <dbReference type="ARBA" id="ARBA00012028"/>
    </source>
</evidence>
<keyword evidence="7" id="KW-0732">Signal</keyword>
<feature type="signal peptide" evidence="7">
    <location>
        <begin position="1"/>
        <end position="21"/>
    </location>
</feature>
<evidence type="ECO:0000313" key="8">
    <source>
        <dbReference type="EMBL" id="KAG8465922.1"/>
    </source>
</evidence>
<feature type="binding site" evidence="6">
    <location>
        <begin position="408"/>
        <end position="415"/>
    </location>
    <ligand>
        <name>substrate</name>
    </ligand>
</feature>
<dbReference type="Gene3D" id="3.40.50.1240">
    <property type="entry name" value="Phosphoglycerate mutase-like"/>
    <property type="match status" value="2"/>
</dbReference>
<dbReference type="Proteomes" id="UP000751190">
    <property type="component" value="Unassembled WGS sequence"/>
</dbReference>
<feature type="chain" id="PRO_5035293407" description="phosphoglycerate mutase (2,3-diphosphoglycerate-dependent)" evidence="7">
    <location>
        <begin position="22"/>
        <end position="703"/>
    </location>
</feature>
<feature type="active site" description="Tele-phosphohistidine intermediate" evidence="5">
    <location>
        <position position="409"/>
    </location>
</feature>
<protein>
    <recommendedName>
        <fullName evidence="2">phosphoglycerate mutase (2,3-diphosphoglycerate-dependent)</fullName>
        <ecNumber evidence="2">5.4.2.11</ecNumber>
    </recommendedName>
</protein>
<dbReference type="InterPro" id="IPR005952">
    <property type="entry name" value="Phosphogly_mut1"/>
</dbReference>
<dbReference type="InterPro" id="IPR029033">
    <property type="entry name" value="His_PPase_superfam"/>
</dbReference>
<dbReference type="PANTHER" id="PTHR11931">
    <property type="entry name" value="PHOSPHOGLYCERATE MUTASE"/>
    <property type="match status" value="1"/>
</dbReference>
<name>A0A8J6C8Z3_DIALT</name>
<dbReference type="OrthoDB" id="4818801at2759"/>
<evidence type="ECO:0000256" key="3">
    <source>
        <dbReference type="ARBA" id="ARBA00023152"/>
    </source>
</evidence>
<reference evidence="8" key="1">
    <citation type="submission" date="2021-05" db="EMBL/GenBank/DDBJ databases">
        <title>The genome of the haptophyte Pavlova lutheri (Diacronema luteri, Pavlovales) - a model for lipid biosynthesis in eukaryotic algae.</title>
        <authorList>
            <person name="Hulatt C.J."/>
            <person name="Posewitz M.C."/>
        </authorList>
    </citation>
    <scope>NUCLEOTIDE SEQUENCE</scope>
    <source>
        <strain evidence="8">NIVA-4/92</strain>
    </source>
</reference>
<proteinExistence type="inferred from homology"/>
<evidence type="ECO:0000256" key="5">
    <source>
        <dbReference type="PIRSR" id="PIRSR613078-1"/>
    </source>
</evidence>
<dbReference type="GO" id="GO:0006096">
    <property type="term" value="P:glycolytic process"/>
    <property type="evidence" value="ECO:0007669"/>
    <property type="project" value="UniProtKB-KW"/>
</dbReference>
<feature type="binding site" evidence="6">
    <location>
        <begin position="421"/>
        <end position="422"/>
    </location>
    <ligand>
        <name>substrate</name>
    </ligand>
</feature>
<keyword evidence="3" id="KW-0324">Glycolysis</keyword>
<evidence type="ECO:0000256" key="1">
    <source>
        <dbReference type="ARBA" id="ARBA00006717"/>
    </source>
</evidence>
<dbReference type="EMBL" id="JAGTXO010000009">
    <property type="protein sequence ID" value="KAG8465922.1"/>
    <property type="molecule type" value="Genomic_DNA"/>
</dbReference>
<evidence type="ECO:0000256" key="7">
    <source>
        <dbReference type="SAM" id="SignalP"/>
    </source>
</evidence>
<dbReference type="Pfam" id="PF00300">
    <property type="entry name" value="His_Phos_1"/>
    <property type="match status" value="2"/>
</dbReference>
<evidence type="ECO:0000313" key="9">
    <source>
        <dbReference type="Proteomes" id="UP000751190"/>
    </source>
</evidence>
<dbReference type="CDD" id="cd07067">
    <property type="entry name" value="HP_PGM_like"/>
    <property type="match status" value="2"/>
</dbReference>
<dbReference type="EC" id="5.4.2.11" evidence="2"/>
<dbReference type="InterPro" id="IPR013078">
    <property type="entry name" value="His_Pase_superF_clade-1"/>
</dbReference>
<gene>
    <name evidence="8" type="ORF">KFE25_005492</name>
</gene>
<organism evidence="8 9">
    <name type="scientific">Diacronema lutheri</name>
    <name type="common">Unicellular marine alga</name>
    <name type="synonym">Monochrysis lutheri</name>
    <dbReference type="NCBI Taxonomy" id="2081491"/>
    <lineage>
        <taxon>Eukaryota</taxon>
        <taxon>Haptista</taxon>
        <taxon>Haptophyta</taxon>
        <taxon>Pavlovophyceae</taxon>
        <taxon>Pavlovales</taxon>
        <taxon>Pavlovaceae</taxon>
        <taxon>Diacronema</taxon>
    </lineage>
</organism>
<comment type="caution">
    <text evidence="8">The sequence shown here is derived from an EMBL/GenBank/DDBJ whole genome shotgun (WGS) entry which is preliminary data.</text>
</comment>
<accession>A0A8J6C8Z3</accession>
<dbReference type="HAMAP" id="MF_01039">
    <property type="entry name" value="PGAM_GpmA"/>
    <property type="match status" value="1"/>
</dbReference>
<dbReference type="SUPFAM" id="SSF53254">
    <property type="entry name" value="Phosphoglycerate mutase-like"/>
    <property type="match status" value="2"/>
</dbReference>
<evidence type="ECO:0000256" key="4">
    <source>
        <dbReference type="ARBA" id="ARBA00023235"/>
    </source>
</evidence>
<evidence type="ECO:0000256" key="6">
    <source>
        <dbReference type="PIRSR" id="PIRSR613078-2"/>
    </source>
</evidence>